<evidence type="ECO:0000256" key="3">
    <source>
        <dbReference type="ARBA" id="ARBA00023080"/>
    </source>
</evidence>
<feature type="region of interest" description="Disordered" evidence="6">
    <location>
        <begin position="266"/>
        <end position="287"/>
    </location>
</feature>
<dbReference type="InterPro" id="IPR001995">
    <property type="entry name" value="Peptidase_A2_cat"/>
</dbReference>
<dbReference type="GO" id="GO:0046081">
    <property type="term" value="P:dUTP catabolic process"/>
    <property type="evidence" value="ECO:0007669"/>
    <property type="project" value="InterPro"/>
</dbReference>
<dbReference type="Gene3D" id="2.40.70.10">
    <property type="entry name" value="Acid Proteases"/>
    <property type="match status" value="1"/>
</dbReference>
<name>A0A6P8P6R1_GEOSA</name>
<dbReference type="GO" id="GO:0004170">
    <property type="term" value="F:dUTP diphosphatase activity"/>
    <property type="evidence" value="ECO:0007669"/>
    <property type="project" value="InterPro"/>
</dbReference>
<dbReference type="GO" id="GO:0006508">
    <property type="term" value="P:proteolysis"/>
    <property type="evidence" value="ECO:0007669"/>
    <property type="project" value="InterPro"/>
</dbReference>
<dbReference type="CDD" id="cd00303">
    <property type="entry name" value="retropepsin_like"/>
    <property type="match status" value="1"/>
</dbReference>
<protein>
    <submittedName>
        <fullName evidence="11">Uncharacterized protein LOC117352556</fullName>
    </submittedName>
</protein>
<dbReference type="UniPathway" id="UPA00610">
    <property type="reaction ID" value="UER00666"/>
</dbReference>
<dbReference type="InParanoid" id="A0A6P8P6R1"/>
<evidence type="ECO:0000313" key="10">
    <source>
        <dbReference type="Proteomes" id="UP000515159"/>
    </source>
</evidence>
<dbReference type="Gene3D" id="1.10.4020.10">
    <property type="entry name" value="DNA breaking-rejoining enzymes"/>
    <property type="match status" value="1"/>
</dbReference>
<dbReference type="InterPro" id="IPR029054">
    <property type="entry name" value="dUTPase-like"/>
</dbReference>
<dbReference type="CDD" id="cd07557">
    <property type="entry name" value="trimeric_dUTPase"/>
    <property type="match status" value="1"/>
</dbReference>
<dbReference type="SUPFAM" id="SSF57756">
    <property type="entry name" value="Retrovirus zinc finger-like domains"/>
    <property type="match status" value="1"/>
</dbReference>
<dbReference type="Pfam" id="PF13975">
    <property type="entry name" value="gag-asp_proteas"/>
    <property type="match status" value="1"/>
</dbReference>
<evidence type="ECO:0000256" key="1">
    <source>
        <dbReference type="ARBA" id="ARBA00005142"/>
    </source>
</evidence>
<comment type="pathway">
    <text evidence="1">Pyrimidine metabolism; dUMP biosynthesis; dUMP from dCTP (dUTP route): step 2/2.</text>
</comment>
<dbReference type="KEGG" id="gsh:117352556"/>
<reference evidence="11" key="1">
    <citation type="submission" date="2025-08" db="UniProtKB">
        <authorList>
            <consortium name="RefSeq"/>
        </authorList>
    </citation>
    <scope>IDENTIFICATION</scope>
</reference>
<dbReference type="GO" id="GO:0008270">
    <property type="term" value="F:zinc ion binding"/>
    <property type="evidence" value="ECO:0007669"/>
    <property type="project" value="UniProtKB-KW"/>
</dbReference>
<dbReference type="GO" id="GO:0003676">
    <property type="term" value="F:nucleic acid binding"/>
    <property type="evidence" value="ECO:0007669"/>
    <property type="project" value="InterPro"/>
</dbReference>
<evidence type="ECO:0000256" key="5">
    <source>
        <dbReference type="SAM" id="Coils"/>
    </source>
</evidence>
<dbReference type="InterPro" id="IPR008181">
    <property type="entry name" value="dUTPase"/>
</dbReference>
<dbReference type="PROSITE" id="PS50804">
    <property type="entry name" value="SCAN_BOX"/>
    <property type="match status" value="1"/>
</dbReference>
<evidence type="ECO:0000259" key="7">
    <source>
        <dbReference type="PROSITE" id="PS50158"/>
    </source>
</evidence>
<keyword evidence="3" id="KW-0546">Nucleotide metabolism</keyword>
<dbReference type="Gene3D" id="2.70.40.10">
    <property type="match status" value="1"/>
</dbReference>
<keyword evidence="10" id="KW-1185">Reference proteome</keyword>
<keyword evidence="5" id="KW-0175">Coiled coil</keyword>
<dbReference type="SUPFAM" id="SSF50630">
    <property type="entry name" value="Acid proteases"/>
    <property type="match status" value="1"/>
</dbReference>
<dbReference type="PANTHER" id="PTHR46888">
    <property type="entry name" value="ZINC KNUCKLE DOMAINCONTAINING PROTEIN-RELATED"/>
    <property type="match status" value="1"/>
</dbReference>
<dbReference type="PANTHER" id="PTHR46888:SF1">
    <property type="entry name" value="RIBONUCLEASE H"/>
    <property type="match status" value="1"/>
</dbReference>
<dbReference type="Gene3D" id="4.10.60.10">
    <property type="entry name" value="Zinc finger, CCHC-type"/>
    <property type="match status" value="1"/>
</dbReference>
<keyword evidence="4" id="KW-0862">Zinc</keyword>
<dbReference type="AlphaFoldDB" id="A0A6P8P6R1"/>
<dbReference type="PROSITE" id="PS50175">
    <property type="entry name" value="ASP_PROT_RETROV"/>
    <property type="match status" value="1"/>
</dbReference>
<proteinExistence type="predicted"/>
<dbReference type="RefSeq" id="XP_033784932.1">
    <property type="nucleotide sequence ID" value="XM_033929041.1"/>
</dbReference>
<dbReference type="InterPro" id="IPR001878">
    <property type="entry name" value="Znf_CCHC"/>
</dbReference>
<dbReference type="InterPro" id="IPR003309">
    <property type="entry name" value="SCAN_dom"/>
</dbReference>
<dbReference type="InterPro" id="IPR038269">
    <property type="entry name" value="SCAN_sf"/>
</dbReference>
<dbReference type="InterPro" id="IPR036875">
    <property type="entry name" value="Znf_CCHC_sf"/>
</dbReference>
<evidence type="ECO:0000259" key="9">
    <source>
        <dbReference type="PROSITE" id="PS50804"/>
    </source>
</evidence>
<dbReference type="Proteomes" id="UP000515159">
    <property type="component" value="Chromosome 1"/>
</dbReference>
<keyword evidence="4" id="KW-0479">Metal-binding</keyword>
<dbReference type="Pfam" id="PF02023">
    <property type="entry name" value="SCAN"/>
    <property type="match status" value="1"/>
</dbReference>
<dbReference type="SUPFAM" id="SSF47353">
    <property type="entry name" value="Retrovirus capsid dimerization domain-like"/>
    <property type="match status" value="1"/>
</dbReference>
<feature type="domain" description="CCHC-type" evidence="7">
    <location>
        <begin position="295"/>
        <end position="310"/>
    </location>
</feature>
<keyword evidence="2" id="KW-0378">Hydrolase</keyword>
<feature type="domain" description="SCAN box" evidence="9">
    <location>
        <begin position="168"/>
        <end position="231"/>
    </location>
</feature>
<sequence length="854" mass="95955">MDQQQLMAFLTAERQKQSEDLQAVLKTNQELWYRSQELSRRQHDEMVLAMGEQTKVLSQILQRPPPATGSDSGLSAIHQTTGAATPLSLVNLCKITPADAPDEFLVAFERVATAAGWPQGQWAVRLLPCLAGETLSAFQTLAPELANDYLAVKNHILEYLGYTPEHYRQRFRATVMQDKERPKALVQKLTKLAERWLGPWLGNPRALVLEVIREQFLQSAPKNLRGWVQRQGCKTLGQTLEVAEAYIDAQGAYEEERITMPLMRGKGKVDREQGFQSRTTELPKAKEPQQKETLRCYRCGKAGHIQRTCRVTRDLMITRGQAARIPKEYRVKVLVANKQITALVDTGAEQSVVSEQLWKQLGGSPSPGVEKVPITCVHGKSHEYPLKQLNLQYKGKKMELPVAVVEAVPYSLILGRDWLVQAQTGGFKGCERQGGYVWGTSEDRGRVVGTAQARESRAQKPKQWKPTIRWAPLSEQARAPTRAYLRAAGYDLYAAHDQVVPARGRALINTDIQVSPPPGAYLRVAPRSGLALKHSIDVAAGVIDPDFRGNLAVVLVNQGDTEYRVQPGDPIAQMVCERIWHARLEQRVRLPDTERGEQGFGSTGVKTLEIGTPSDLSLHPKEGIETAKLAFLDAEILKLRDELTAARKDWEAKGKAQAVTKDQAWADQVDRNRQQARDESTAQFQREAEKLTNLIEQVNSQLKVVQEQVRESQTQQQVIQNSVREIKDTCGELTTRTDTTEGWLAKQKLQEEQIEQHAQHFEKVLDTFKDIDQDLEEVRQQLENMQKGELGGITQVIAALAQRVDGLEGAKSQVDEALGKPYQPPILRWPEDFEDPDPPTLELAKKGNKPRRRY</sequence>
<gene>
    <name evidence="11" type="primary">LOC117352556</name>
</gene>
<evidence type="ECO:0000313" key="11">
    <source>
        <dbReference type="RefSeq" id="XP_033784932.1"/>
    </source>
</evidence>
<evidence type="ECO:0000259" key="8">
    <source>
        <dbReference type="PROSITE" id="PS50175"/>
    </source>
</evidence>
<feature type="domain" description="Peptidase A2" evidence="8">
    <location>
        <begin position="340"/>
        <end position="418"/>
    </location>
</feature>
<dbReference type="InterPro" id="IPR036157">
    <property type="entry name" value="dUTPase-like_sf"/>
</dbReference>
<dbReference type="GO" id="GO:0006226">
    <property type="term" value="P:dUMP biosynthetic process"/>
    <property type="evidence" value="ECO:0007669"/>
    <property type="project" value="UniProtKB-UniPathway"/>
</dbReference>
<dbReference type="Pfam" id="PF00692">
    <property type="entry name" value="dUTPase"/>
    <property type="match status" value="1"/>
</dbReference>
<evidence type="ECO:0000256" key="6">
    <source>
        <dbReference type="SAM" id="MobiDB-lite"/>
    </source>
</evidence>
<dbReference type="GeneID" id="117352556"/>
<dbReference type="NCBIfam" id="NF001862">
    <property type="entry name" value="PRK00601.1"/>
    <property type="match status" value="1"/>
</dbReference>
<dbReference type="SMART" id="SM00343">
    <property type="entry name" value="ZnF_C2HC"/>
    <property type="match status" value="1"/>
</dbReference>
<feature type="region of interest" description="Disordered" evidence="6">
    <location>
        <begin position="594"/>
        <end position="616"/>
    </location>
</feature>
<dbReference type="GO" id="GO:0000287">
    <property type="term" value="F:magnesium ion binding"/>
    <property type="evidence" value="ECO:0007669"/>
    <property type="project" value="InterPro"/>
</dbReference>
<feature type="coiled-coil region" evidence="5">
    <location>
        <begin position="681"/>
        <end position="715"/>
    </location>
</feature>
<evidence type="ECO:0000256" key="4">
    <source>
        <dbReference type="PROSITE-ProRule" id="PRU00047"/>
    </source>
</evidence>
<dbReference type="GO" id="GO:0004190">
    <property type="term" value="F:aspartic-type endopeptidase activity"/>
    <property type="evidence" value="ECO:0007669"/>
    <property type="project" value="InterPro"/>
</dbReference>
<organism evidence="10 11">
    <name type="scientific">Geotrypetes seraphini</name>
    <name type="common">Gaboon caecilian</name>
    <name type="synonym">Caecilia seraphini</name>
    <dbReference type="NCBI Taxonomy" id="260995"/>
    <lineage>
        <taxon>Eukaryota</taxon>
        <taxon>Metazoa</taxon>
        <taxon>Chordata</taxon>
        <taxon>Craniata</taxon>
        <taxon>Vertebrata</taxon>
        <taxon>Euteleostomi</taxon>
        <taxon>Amphibia</taxon>
        <taxon>Gymnophiona</taxon>
        <taxon>Geotrypetes</taxon>
    </lineage>
</organism>
<dbReference type="NCBIfam" id="TIGR00576">
    <property type="entry name" value="dut"/>
    <property type="match status" value="1"/>
</dbReference>
<dbReference type="InterPro" id="IPR033704">
    <property type="entry name" value="dUTPase_trimeric"/>
</dbReference>
<dbReference type="InterPro" id="IPR021109">
    <property type="entry name" value="Peptidase_aspartic_dom_sf"/>
</dbReference>
<dbReference type="PROSITE" id="PS50158">
    <property type="entry name" value="ZF_CCHC"/>
    <property type="match status" value="1"/>
</dbReference>
<dbReference type="SUPFAM" id="SSF51283">
    <property type="entry name" value="dUTPase-like"/>
    <property type="match status" value="1"/>
</dbReference>
<evidence type="ECO:0000256" key="2">
    <source>
        <dbReference type="ARBA" id="ARBA00022801"/>
    </source>
</evidence>
<keyword evidence="4" id="KW-0863">Zinc-finger</keyword>
<feature type="region of interest" description="Disordered" evidence="6">
    <location>
        <begin position="814"/>
        <end position="854"/>
    </location>
</feature>
<accession>A0A6P8P6R1</accession>
<dbReference type="OrthoDB" id="9907264at2759"/>